<dbReference type="InterPro" id="IPR050121">
    <property type="entry name" value="Cytochrome_P450_monoxygenase"/>
</dbReference>
<evidence type="ECO:0000313" key="3">
    <source>
        <dbReference type="EMBL" id="MFD2465240.1"/>
    </source>
</evidence>
<dbReference type="Pfam" id="PF00067">
    <property type="entry name" value="p450"/>
    <property type="match status" value="1"/>
</dbReference>
<dbReference type="EMBL" id="JBHUKU010000029">
    <property type="protein sequence ID" value="MFD2465240.1"/>
    <property type="molecule type" value="Genomic_DNA"/>
</dbReference>
<reference evidence="4" key="1">
    <citation type="journal article" date="2019" name="Int. J. Syst. Evol. Microbiol.">
        <title>The Global Catalogue of Microorganisms (GCM) 10K type strain sequencing project: providing services to taxonomists for standard genome sequencing and annotation.</title>
        <authorList>
            <consortium name="The Broad Institute Genomics Platform"/>
            <consortium name="The Broad Institute Genome Sequencing Center for Infectious Disease"/>
            <person name="Wu L."/>
            <person name="Ma J."/>
        </authorList>
    </citation>
    <scope>NUCLEOTIDE SEQUENCE [LARGE SCALE GENOMIC DNA]</scope>
    <source>
        <strain evidence="4">CGMCC 4.7643</strain>
    </source>
</reference>
<comment type="caution">
    <text evidence="3">The sequence shown here is derived from an EMBL/GenBank/DDBJ whole genome shotgun (WGS) entry which is preliminary data.</text>
</comment>
<proteinExistence type="inferred from homology"/>
<keyword evidence="4" id="KW-1185">Reference proteome</keyword>
<evidence type="ECO:0000313" key="4">
    <source>
        <dbReference type="Proteomes" id="UP001597419"/>
    </source>
</evidence>
<evidence type="ECO:0000256" key="1">
    <source>
        <dbReference type="ARBA" id="ARBA00010617"/>
    </source>
</evidence>
<gene>
    <name evidence="3" type="ORF">ACFSYJ_41940</name>
</gene>
<dbReference type="InterPro" id="IPR001128">
    <property type="entry name" value="Cyt_P450"/>
</dbReference>
<dbReference type="RefSeq" id="WP_345407480.1">
    <property type="nucleotide sequence ID" value="NZ_BAABHG010000022.1"/>
</dbReference>
<evidence type="ECO:0000256" key="2">
    <source>
        <dbReference type="SAM" id="MobiDB-lite"/>
    </source>
</evidence>
<organism evidence="3 4">
    <name type="scientific">Amycolatopsis samaneae</name>
    <dbReference type="NCBI Taxonomy" id="664691"/>
    <lineage>
        <taxon>Bacteria</taxon>
        <taxon>Bacillati</taxon>
        <taxon>Actinomycetota</taxon>
        <taxon>Actinomycetes</taxon>
        <taxon>Pseudonocardiales</taxon>
        <taxon>Pseudonocardiaceae</taxon>
        <taxon>Amycolatopsis</taxon>
    </lineage>
</organism>
<dbReference type="PANTHER" id="PTHR24305:SF166">
    <property type="entry name" value="CYTOCHROME P450 12A4, MITOCHONDRIAL-RELATED"/>
    <property type="match status" value="1"/>
</dbReference>
<dbReference type="Proteomes" id="UP001597419">
    <property type="component" value="Unassembled WGS sequence"/>
</dbReference>
<sequence length="451" mass="49235">MVTPGEPGDPATPIPEEDVRPVRASVADTVRIATEIGAPTIAIGVVKRRPAMMALAHRTHADRPAIRLMRKLRHKYGAGPLRLRVPGRSLSLVLDPAQVGGLLAGAPTPFSPDTEEKNAALRHFQPHGVLISEGGRRERRRELNEAVLEPGLPLHHLAGPWAKVIHEEGGRITDGTTVLDADLFTRHWWTIVRRVTLGGDTAVDREITALLDELRLDANWAYARQRQSAVRERFLALVRHQVGLGRPDSLAGELAKCAEAADDGADPAGQLPHWLFAFDAAGIVALRALALLATHPAQRERALGELEGLDLTEPHQLPYLRSCVLESVRLWPTTPALLRESREETAWGPEGTSFLVYTPFFHRDHETLSYADHFAPDIWLDGRAQRNPALVPFSGGPGICPGRDVVLFTASTLLAVLLKEAEYTPEGTAATLVPGRLPSTMDHFGIRFGVG</sequence>
<feature type="region of interest" description="Disordered" evidence="2">
    <location>
        <begin position="1"/>
        <end position="22"/>
    </location>
</feature>
<dbReference type="InterPro" id="IPR036396">
    <property type="entry name" value="Cyt_P450_sf"/>
</dbReference>
<dbReference type="PANTHER" id="PTHR24305">
    <property type="entry name" value="CYTOCHROME P450"/>
    <property type="match status" value="1"/>
</dbReference>
<protein>
    <submittedName>
        <fullName evidence="3">Cytochrome P450</fullName>
    </submittedName>
</protein>
<dbReference type="Gene3D" id="1.10.630.10">
    <property type="entry name" value="Cytochrome P450"/>
    <property type="match status" value="1"/>
</dbReference>
<accession>A0ABW5GWC7</accession>
<dbReference type="SUPFAM" id="SSF48264">
    <property type="entry name" value="Cytochrome P450"/>
    <property type="match status" value="1"/>
</dbReference>
<name>A0ABW5GWC7_9PSEU</name>
<comment type="similarity">
    <text evidence="1">Belongs to the cytochrome P450 family.</text>
</comment>